<feature type="chain" id="PRO_5024427609" description="Gnk2-homologous domain-containing protein" evidence="3">
    <location>
        <begin position="23"/>
        <end position="118"/>
    </location>
</feature>
<sequence>MKSLNFFIALLSLLSLATITKSLDPSYLSHNCGIDTNYTSNSTYRTNLNLLLSSIVSNATRNNLNGFYNSSVGLYPDDVYGLFLCCGDVNNKACQNCVALAAKEALELCQEKQGLIEL</sequence>
<dbReference type="EMBL" id="VDCV01000004">
    <property type="protein sequence ID" value="KAB5560475.1"/>
    <property type="molecule type" value="Genomic_DNA"/>
</dbReference>
<keyword evidence="2" id="KW-0677">Repeat</keyword>
<dbReference type="InterPro" id="IPR002902">
    <property type="entry name" value="GNK2"/>
</dbReference>
<reference evidence="6" key="1">
    <citation type="journal article" date="2019" name="Gigascience">
        <title>De novo genome assembly of the endangered Acer yangbiense, a plant species with extremely small populations endemic to Yunnan Province, China.</title>
        <authorList>
            <person name="Yang J."/>
            <person name="Wariss H.M."/>
            <person name="Tao L."/>
            <person name="Zhang R."/>
            <person name="Yun Q."/>
            <person name="Hollingsworth P."/>
            <person name="Dao Z."/>
            <person name="Luo G."/>
            <person name="Guo H."/>
            <person name="Ma Y."/>
            <person name="Sun W."/>
        </authorList>
    </citation>
    <scope>NUCLEOTIDE SEQUENCE [LARGE SCALE GENOMIC DNA]</scope>
    <source>
        <strain evidence="6">cv. br00</strain>
    </source>
</reference>
<comment type="caution">
    <text evidence="5">The sequence shown here is derived from an EMBL/GenBank/DDBJ whole genome shotgun (WGS) entry which is preliminary data.</text>
</comment>
<dbReference type="AlphaFoldDB" id="A0A5N5MZI3"/>
<organism evidence="5 6">
    <name type="scientific">Salix brachista</name>
    <dbReference type="NCBI Taxonomy" id="2182728"/>
    <lineage>
        <taxon>Eukaryota</taxon>
        <taxon>Viridiplantae</taxon>
        <taxon>Streptophyta</taxon>
        <taxon>Embryophyta</taxon>
        <taxon>Tracheophyta</taxon>
        <taxon>Spermatophyta</taxon>
        <taxon>Magnoliopsida</taxon>
        <taxon>eudicotyledons</taxon>
        <taxon>Gunneridae</taxon>
        <taxon>Pentapetalae</taxon>
        <taxon>rosids</taxon>
        <taxon>fabids</taxon>
        <taxon>Malpighiales</taxon>
        <taxon>Salicaceae</taxon>
        <taxon>Saliceae</taxon>
        <taxon>Salix</taxon>
    </lineage>
</organism>
<dbReference type="CDD" id="cd23509">
    <property type="entry name" value="Gnk2-like"/>
    <property type="match status" value="1"/>
</dbReference>
<evidence type="ECO:0000259" key="4">
    <source>
        <dbReference type="PROSITE" id="PS51473"/>
    </source>
</evidence>
<dbReference type="PROSITE" id="PS51473">
    <property type="entry name" value="GNK2"/>
    <property type="match status" value="1"/>
</dbReference>
<evidence type="ECO:0000313" key="6">
    <source>
        <dbReference type="Proteomes" id="UP000326939"/>
    </source>
</evidence>
<dbReference type="PANTHER" id="PTHR32099">
    <property type="entry name" value="CYSTEINE-RICH REPEAT SECRETORY PROTEIN"/>
    <property type="match status" value="1"/>
</dbReference>
<proteinExistence type="predicted"/>
<evidence type="ECO:0000256" key="1">
    <source>
        <dbReference type="ARBA" id="ARBA00022729"/>
    </source>
</evidence>
<keyword evidence="1 3" id="KW-0732">Signal</keyword>
<dbReference type="Gene3D" id="3.30.430.20">
    <property type="entry name" value="Gnk2 domain, C-X8-C-X2-C motif"/>
    <property type="match status" value="1"/>
</dbReference>
<evidence type="ECO:0000256" key="3">
    <source>
        <dbReference type="SAM" id="SignalP"/>
    </source>
</evidence>
<accession>A0A5N5MZI3</accession>
<name>A0A5N5MZI3_9ROSI</name>
<protein>
    <recommendedName>
        <fullName evidence="4">Gnk2-homologous domain-containing protein</fullName>
    </recommendedName>
</protein>
<feature type="signal peptide" evidence="3">
    <location>
        <begin position="1"/>
        <end position="22"/>
    </location>
</feature>
<evidence type="ECO:0000256" key="2">
    <source>
        <dbReference type="ARBA" id="ARBA00022737"/>
    </source>
</evidence>
<feature type="domain" description="Gnk2-homologous" evidence="4">
    <location>
        <begin position="26"/>
        <end position="118"/>
    </location>
</feature>
<dbReference type="Pfam" id="PF01657">
    <property type="entry name" value="Stress-antifung"/>
    <property type="match status" value="1"/>
</dbReference>
<dbReference type="PANTHER" id="PTHR32099:SF110">
    <property type="entry name" value="CYSTEINE-RICH RECEPTOR-KINASE-LIKE PROTEIN"/>
    <property type="match status" value="1"/>
</dbReference>
<dbReference type="InterPro" id="IPR038408">
    <property type="entry name" value="GNK2_sf"/>
</dbReference>
<evidence type="ECO:0000313" key="5">
    <source>
        <dbReference type="EMBL" id="KAB5560475.1"/>
    </source>
</evidence>
<keyword evidence="6" id="KW-1185">Reference proteome</keyword>
<gene>
    <name evidence="5" type="ORF">DKX38_005432</name>
</gene>
<dbReference type="Proteomes" id="UP000326939">
    <property type="component" value="Chromosome 4"/>
</dbReference>